<proteinExistence type="predicted"/>
<dbReference type="Proteomes" id="UP001149142">
    <property type="component" value="Unassembled WGS sequence"/>
</dbReference>
<keyword evidence="1" id="KW-0812">Transmembrane</keyword>
<evidence type="ECO:0000313" key="3">
    <source>
        <dbReference type="Proteomes" id="UP001149142"/>
    </source>
</evidence>
<sequence>MTSILTLLGITLSTAISVFFLNSFIKYKLKKKLSENENPISISYFKGILFVALGLLLSELIDTFLTLTKILPNQLEGNNLLLNEISFFCIYLGIILIVFVIVFWISTILFSLINKGESIFVEVANNSFNSIILFSALLLTFVFAVKTGLTPVLDEFIPYPEIPNYR</sequence>
<keyword evidence="3" id="KW-1185">Reference proteome</keyword>
<feature type="transmembrane region" description="Helical" evidence="1">
    <location>
        <begin position="85"/>
        <end position="110"/>
    </location>
</feature>
<reference evidence="2" key="1">
    <citation type="submission" date="2022-11" db="EMBL/GenBank/DDBJ databases">
        <title>Refractory cell wall polysaccharides provide important carbon source for microbial heterotrophs in the hadal ocean.</title>
        <authorList>
            <person name="Zhu X."/>
        </authorList>
    </citation>
    <scope>NUCLEOTIDE SEQUENCE</scope>
    <source>
        <strain evidence="2">MTRN7</strain>
    </source>
</reference>
<feature type="transmembrane region" description="Helical" evidence="1">
    <location>
        <begin position="6"/>
        <end position="25"/>
    </location>
</feature>
<comment type="caution">
    <text evidence="2">The sequence shown here is derived from an EMBL/GenBank/DDBJ whole genome shotgun (WGS) entry which is preliminary data.</text>
</comment>
<keyword evidence="1" id="KW-0472">Membrane</keyword>
<dbReference type="RefSeq" id="WP_270005776.1">
    <property type="nucleotide sequence ID" value="NZ_JAPFGC010000002.1"/>
</dbReference>
<feature type="transmembrane region" description="Helical" evidence="1">
    <location>
        <begin position="45"/>
        <end position="65"/>
    </location>
</feature>
<protein>
    <recommendedName>
        <fullName evidence="4">DUF350 domain-containing protein</fullName>
    </recommendedName>
</protein>
<dbReference type="EMBL" id="JAPFGC010000002">
    <property type="protein sequence ID" value="MDA0178415.1"/>
    <property type="molecule type" value="Genomic_DNA"/>
</dbReference>
<keyword evidence="1" id="KW-1133">Transmembrane helix</keyword>
<organism evidence="2 3">
    <name type="scientific">Mesoflavibacter profundi</name>
    <dbReference type="NCBI Taxonomy" id="2708110"/>
    <lineage>
        <taxon>Bacteria</taxon>
        <taxon>Pseudomonadati</taxon>
        <taxon>Bacteroidota</taxon>
        <taxon>Flavobacteriia</taxon>
        <taxon>Flavobacteriales</taxon>
        <taxon>Flavobacteriaceae</taxon>
        <taxon>Mesoflavibacter</taxon>
    </lineage>
</organism>
<evidence type="ECO:0008006" key="4">
    <source>
        <dbReference type="Google" id="ProtNLM"/>
    </source>
</evidence>
<evidence type="ECO:0000256" key="1">
    <source>
        <dbReference type="SAM" id="Phobius"/>
    </source>
</evidence>
<name>A0ABT4S329_9FLAO</name>
<gene>
    <name evidence="2" type="ORF">OOZ35_13015</name>
</gene>
<accession>A0ABT4S329</accession>
<feature type="transmembrane region" description="Helical" evidence="1">
    <location>
        <begin position="131"/>
        <end position="149"/>
    </location>
</feature>
<evidence type="ECO:0000313" key="2">
    <source>
        <dbReference type="EMBL" id="MDA0178415.1"/>
    </source>
</evidence>